<evidence type="ECO:0000313" key="4">
    <source>
        <dbReference type="EMBL" id="NEU72335.1"/>
    </source>
</evidence>
<dbReference type="SMART" id="SM00028">
    <property type="entry name" value="TPR"/>
    <property type="match status" value="4"/>
</dbReference>
<dbReference type="PANTHER" id="PTHR44943">
    <property type="entry name" value="CELLULOSE SYNTHASE OPERON PROTEIN C"/>
    <property type="match status" value="1"/>
</dbReference>
<dbReference type="InterPro" id="IPR011990">
    <property type="entry name" value="TPR-like_helical_dom_sf"/>
</dbReference>
<dbReference type="Proteomes" id="UP000031549">
    <property type="component" value="Unassembled WGS sequence"/>
</dbReference>
<keyword evidence="2 3" id="KW-0802">TPR repeat</keyword>
<evidence type="ECO:0000256" key="1">
    <source>
        <dbReference type="ARBA" id="ARBA00022737"/>
    </source>
</evidence>
<evidence type="ECO:0000313" key="5">
    <source>
        <dbReference type="Proteomes" id="UP000031549"/>
    </source>
</evidence>
<sequence>MNSKNLPKSAFFQTTSYLILNILTVTNTLQFAKAEVRDLNITKQYTQPQLLAQFSNNQDQERSQLRQTANTLFYQGNFTGAEETLRKLIKKFPSDSFGYYQLGNVLFRQGKKEDAIKQYQKATQKNSKYALAYNAMGQVYASQQQWSSAIAEYQKALTINPNYGDALRNMAIALWEQGNHFEAIAYAEKALNIFKAQNRPEKAGQIEQILRQMKTGDDPTVS</sequence>
<dbReference type="SUPFAM" id="SSF48452">
    <property type="entry name" value="TPR-like"/>
    <property type="match status" value="1"/>
</dbReference>
<dbReference type="Pfam" id="PF13174">
    <property type="entry name" value="TPR_6"/>
    <property type="match status" value="1"/>
</dbReference>
<dbReference type="Pfam" id="PF13374">
    <property type="entry name" value="TPR_10"/>
    <property type="match status" value="1"/>
</dbReference>
<evidence type="ECO:0000256" key="2">
    <source>
        <dbReference type="ARBA" id="ARBA00022803"/>
    </source>
</evidence>
<gene>
    <name evidence="4" type="ORF">PI95_007045</name>
</gene>
<dbReference type="Gene3D" id="1.25.40.10">
    <property type="entry name" value="Tetratricopeptide repeat domain"/>
    <property type="match status" value="1"/>
</dbReference>
<name>A0A846H545_9CYAN</name>
<organism evidence="4 5">
    <name type="scientific">Hassallia byssoidea VB512170</name>
    <dbReference type="NCBI Taxonomy" id="1304833"/>
    <lineage>
        <taxon>Bacteria</taxon>
        <taxon>Bacillati</taxon>
        <taxon>Cyanobacteriota</taxon>
        <taxon>Cyanophyceae</taxon>
        <taxon>Nostocales</taxon>
        <taxon>Tolypothrichaceae</taxon>
        <taxon>Hassallia</taxon>
    </lineage>
</organism>
<evidence type="ECO:0000256" key="3">
    <source>
        <dbReference type="PROSITE-ProRule" id="PRU00339"/>
    </source>
</evidence>
<dbReference type="EMBL" id="JTCM02000009">
    <property type="protein sequence ID" value="NEU72335.1"/>
    <property type="molecule type" value="Genomic_DNA"/>
</dbReference>
<dbReference type="RefSeq" id="WP_039737849.1">
    <property type="nucleotide sequence ID" value="NZ_JTCM02000009.1"/>
</dbReference>
<dbReference type="PROSITE" id="PS50293">
    <property type="entry name" value="TPR_REGION"/>
    <property type="match status" value="1"/>
</dbReference>
<dbReference type="Pfam" id="PF13414">
    <property type="entry name" value="TPR_11"/>
    <property type="match status" value="1"/>
</dbReference>
<feature type="repeat" description="TPR" evidence="3">
    <location>
        <begin position="96"/>
        <end position="129"/>
    </location>
</feature>
<keyword evidence="5" id="KW-1185">Reference proteome</keyword>
<comment type="caution">
    <text evidence="4">The sequence shown here is derived from an EMBL/GenBank/DDBJ whole genome shotgun (WGS) entry which is preliminary data.</text>
</comment>
<feature type="repeat" description="TPR" evidence="3">
    <location>
        <begin position="130"/>
        <end position="163"/>
    </location>
</feature>
<keyword evidence="1" id="KW-0677">Repeat</keyword>
<reference evidence="4 5" key="1">
    <citation type="journal article" date="2015" name="Genome Announc.">
        <title>Draft Genome Sequence of Cyanobacterium Hassallia byssoidea Strain VB512170, Isolated from Monuments in India.</title>
        <authorList>
            <person name="Singh D."/>
            <person name="Chandrababunaidu M.M."/>
            <person name="Panda A."/>
            <person name="Sen D."/>
            <person name="Bhattacharyya S."/>
            <person name="Adhikary S.P."/>
            <person name="Tripathy S."/>
        </authorList>
    </citation>
    <scope>NUCLEOTIDE SEQUENCE [LARGE SCALE GENOMIC DNA]</scope>
    <source>
        <strain evidence="4 5">VB512170</strain>
    </source>
</reference>
<dbReference type="InterPro" id="IPR019734">
    <property type="entry name" value="TPR_rpt"/>
</dbReference>
<protein>
    <submittedName>
        <fullName evidence="4">Tetratricopeptide repeat protein</fullName>
    </submittedName>
</protein>
<proteinExistence type="predicted"/>
<accession>A0A846H545</accession>
<dbReference type="InterPro" id="IPR051685">
    <property type="entry name" value="Ycf3/AcsC/BcsC/TPR_MFPF"/>
</dbReference>
<dbReference type="PROSITE" id="PS50005">
    <property type="entry name" value="TPR"/>
    <property type="match status" value="2"/>
</dbReference>
<dbReference type="AlphaFoldDB" id="A0A846H545"/>
<dbReference type="PANTHER" id="PTHR44943:SF8">
    <property type="entry name" value="TPR REPEAT-CONTAINING PROTEIN MJ0263"/>
    <property type="match status" value="1"/>
</dbReference>